<keyword evidence="12 17" id="KW-0443">Lipid metabolism</keyword>
<dbReference type="Proteomes" id="UP000036700">
    <property type="component" value="Chromosome"/>
</dbReference>
<evidence type="ECO:0000256" key="11">
    <source>
        <dbReference type="ARBA" id="ARBA00022963"/>
    </source>
</evidence>
<keyword evidence="14 17" id="KW-0998">Cell outer membrane</keyword>
<keyword evidence="19" id="KW-1185">Reference proteome</keyword>
<feature type="active site" description="Nucleophile" evidence="15">
    <location>
        <position position="295"/>
    </location>
</feature>
<dbReference type="GO" id="GO:0016042">
    <property type="term" value="P:lipid catabolic process"/>
    <property type="evidence" value="ECO:0007669"/>
    <property type="project" value="UniProtKB-KW"/>
</dbReference>
<comment type="subunit">
    <text evidence="4 17">Homodimer; dimerization is reversible, and the dimeric form is the active one.</text>
</comment>
<dbReference type="PANTHER" id="PTHR40457">
    <property type="entry name" value="PHOSPHOLIPASE A1"/>
    <property type="match status" value="1"/>
</dbReference>
<keyword evidence="7 16" id="KW-0479">Metal-binding</keyword>
<dbReference type="PRINTS" id="PR01486">
    <property type="entry name" value="PHPHLIPASEA1"/>
</dbReference>
<feature type="signal peptide" evidence="17">
    <location>
        <begin position="1"/>
        <end position="33"/>
    </location>
</feature>
<keyword evidence="13" id="KW-0472">Membrane</keyword>
<comment type="subcellular location">
    <subcellularLocation>
        <location evidence="17">Cell outer membrane</location>
        <topology evidence="17">Multi-pass membrane protein</topology>
    </subcellularLocation>
    <text evidence="17">One of the very few enzymes located there.</text>
</comment>
<dbReference type="OrthoDB" id="188433at2"/>
<dbReference type="SUPFAM" id="SSF56931">
    <property type="entry name" value="Outer membrane phospholipase A (OMPLA)"/>
    <property type="match status" value="1"/>
</dbReference>
<evidence type="ECO:0000256" key="14">
    <source>
        <dbReference type="ARBA" id="ARBA00023237"/>
    </source>
</evidence>
<evidence type="ECO:0000256" key="16">
    <source>
        <dbReference type="PIRSR" id="PIRSR603187-2"/>
    </source>
</evidence>
<dbReference type="InterPro" id="IPR036541">
    <property type="entry name" value="PLipase_A1_sf"/>
</dbReference>
<dbReference type="STRING" id="445709.ABW99_08005"/>
<dbReference type="EC" id="3.1.1.4" evidence="17"/>
<name>A0A0G3EQ58_9BURK</name>
<dbReference type="GO" id="GO:0008970">
    <property type="term" value="F:phospholipase A1 activity"/>
    <property type="evidence" value="ECO:0007669"/>
    <property type="project" value="UniProtKB-EC"/>
</dbReference>
<evidence type="ECO:0000256" key="2">
    <source>
        <dbReference type="ARBA" id="ARBA00001604"/>
    </source>
</evidence>
<evidence type="ECO:0000256" key="10">
    <source>
        <dbReference type="ARBA" id="ARBA00022837"/>
    </source>
</evidence>
<evidence type="ECO:0000256" key="4">
    <source>
        <dbReference type="ARBA" id="ARBA00011702"/>
    </source>
</evidence>
<keyword evidence="6" id="KW-0812">Transmembrane</keyword>
<evidence type="ECO:0000256" key="6">
    <source>
        <dbReference type="ARBA" id="ARBA00022692"/>
    </source>
</evidence>
<evidence type="ECO:0000313" key="19">
    <source>
        <dbReference type="Proteomes" id="UP000036700"/>
    </source>
</evidence>
<keyword evidence="8 17" id="KW-0732">Signal</keyword>
<comment type="catalytic activity">
    <reaction evidence="1 17">
        <text>a 1,2-diacyl-sn-glycero-3-phosphocholine + H2O = a 2-acyl-sn-glycero-3-phosphocholine + a fatty acid + H(+)</text>
        <dbReference type="Rhea" id="RHEA:18689"/>
        <dbReference type="ChEBI" id="CHEBI:15377"/>
        <dbReference type="ChEBI" id="CHEBI:15378"/>
        <dbReference type="ChEBI" id="CHEBI:28868"/>
        <dbReference type="ChEBI" id="CHEBI:57643"/>
        <dbReference type="ChEBI" id="CHEBI:57875"/>
        <dbReference type="EC" id="3.1.1.32"/>
    </reaction>
</comment>
<proteinExistence type="inferred from homology"/>
<dbReference type="RefSeq" id="WP_047213984.1">
    <property type="nucleotide sequence ID" value="NZ_CP011568.3"/>
</dbReference>
<feature type="active site" description="Proton acceptor" evidence="15">
    <location>
        <position position="293"/>
    </location>
</feature>
<evidence type="ECO:0000256" key="17">
    <source>
        <dbReference type="RuleBase" id="RU366027"/>
    </source>
</evidence>
<comment type="similarity">
    <text evidence="3 17">Belongs to the phospholipase A1 family.</text>
</comment>
<organism evidence="18 19">
    <name type="scientific">Pandoraea thiooxydans</name>
    <dbReference type="NCBI Taxonomy" id="445709"/>
    <lineage>
        <taxon>Bacteria</taxon>
        <taxon>Pseudomonadati</taxon>
        <taxon>Pseudomonadota</taxon>
        <taxon>Betaproteobacteria</taxon>
        <taxon>Burkholderiales</taxon>
        <taxon>Burkholderiaceae</taxon>
        <taxon>Pandoraea</taxon>
    </lineage>
</organism>
<keyword evidence="9 17" id="KW-0378">Hydrolase</keyword>
<evidence type="ECO:0000256" key="12">
    <source>
        <dbReference type="ARBA" id="ARBA00023098"/>
    </source>
</evidence>
<comment type="cofactor">
    <cofactor evidence="17">
        <name>Ca(2+)</name>
        <dbReference type="ChEBI" id="CHEBI:29108"/>
    </cofactor>
    <text evidence="17">Binds 1 Ca(2+) ion per monomer. In the dimeric form the Ca(2+) is bound by different amino acids with binding of each Ca(2+) shared with ligands coming from each monomer. The Ca(2+) ion may have a role in catalysis.</text>
</comment>
<comment type="function">
    <text evidence="17">Hydrolysis of phosphatidylcholine with phospholipase A2 (EC 3.1.1.4) and phospholipase A1 (EC 3.1.1.32) activities.</text>
</comment>
<dbReference type="GO" id="GO:0009279">
    <property type="term" value="C:cell outer membrane"/>
    <property type="evidence" value="ECO:0007669"/>
    <property type="project" value="UniProtKB-SubCell"/>
</dbReference>
<evidence type="ECO:0000313" key="18">
    <source>
        <dbReference type="EMBL" id="AKJ68164.1"/>
    </source>
</evidence>
<gene>
    <name evidence="18" type="ORF">ABW99_08005</name>
</gene>
<dbReference type="Pfam" id="PF02253">
    <property type="entry name" value="PLA1"/>
    <property type="match status" value="1"/>
</dbReference>
<evidence type="ECO:0000256" key="15">
    <source>
        <dbReference type="PIRSR" id="PIRSR603187-1"/>
    </source>
</evidence>
<dbReference type="PATRIC" id="fig|445709.3.peg.1711"/>
<evidence type="ECO:0000256" key="7">
    <source>
        <dbReference type="ARBA" id="ARBA00022723"/>
    </source>
</evidence>
<dbReference type="KEGG" id="ptx:ABW99_08005"/>
<keyword evidence="10 16" id="KW-0106">Calcium</keyword>
<sequence length="430" mass="47014">MASYLSKPRAARRAIATPLVFAAALLAANQAHASLTLLQPPRTLHGDAPLIITVLIDNDESKSETYTLPASIEASVSNADNRPVALTLSRDAQAPGRLTLSPGQFRKVRYSAVLPARMRGSASVSLLKWDAATFIVLLDRAAPSVPVASAAPLPASASVTGTPAARSAEVAENAPPASTPHDFVTADSSIARLQSRLSVNEPIYFAVGKNGDTNAKFQFSFKFRLLAPEAPNSKAFLDNLYFGYTQLAMWNLEAPSKPFRDSNYRPSLFYYIPDTGWHSRWFTQLGAAAGLEHESNGRGGADSRSLNIAFVKPIFTFGNPSDYHWTVEPKLYAYLEKGENPDIAHYRGYMDLLLIYGKPNGWQLATTLRKGTRGGYGSIDAQLTYPLGKLLSGAGGYLWVGYFNGWGEDLLDYNQRRHSQFRIGYSVARW</sequence>
<dbReference type="CDD" id="cd00541">
    <property type="entry name" value="OMPLA"/>
    <property type="match status" value="1"/>
</dbReference>
<keyword evidence="11 17" id="KW-0442">Lipid degradation</keyword>
<protein>
    <recommendedName>
        <fullName evidence="17">Phospholipase A1</fullName>
        <ecNumber evidence="17">3.1.1.32</ecNumber>
        <ecNumber evidence="17">3.1.1.4</ecNumber>
    </recommendedName>
    <alternativeName>
        <fullName evidence="17">Phosphatidylcholine 1-acylhydrolase</fullName>
    </alternativeName>
</protein>
<dbReference type="EMBL" id="CP011568">
    <property type="protein sequence ID" value="AKJ68164.1"/>
    <property type="molecule type" value="Genomic_DNA"/>
</dbReference>
<dbReference type="EC" id="3.1.1.32" evidence="17"/>
<dbReference type="GO" id="GO:0046872">
    <property type="term" value="F:metal ion binding"/>
    <property type="evidence" value="ECO:0007669"/>
    <property type="project" value="UniProtKB-KW"/>
</dbReference>
<comment type="catalytic activity">
    <reaction evidence="2 17">
        <text>a 1,2-diacyl-sn-glycero-3-phosphocholine + H2O = a 1-acyl-sn-glycero-3-phosphocholine + a fatty acid + H(+)</text>
        <dbReference type="Rhea" id="RHEA:15801"/>
        <dbReference type="ChEBI" id="CHEBI:15377"/>
        <dbReference type="ChEBI" id="CHEBI:15378"/>
        <dbReference type="ChEBI" id="CHEBI:28868"/>
        <dbReference type="ChEBI" id="CHEBI:57643"/>
        <dbReference type="ChEBI" id="CHEBI:58168"/>
        <dbReference type="EC" id="3.1.1.4"/>
    </reaction>
</comment>
<feature type="binding site" description="in dimeric form" evidence="16">
    <location>
        <position position="256"/>
    </location>
    <ligand>
        <name>Ca(2+)</name>
        <dbReference type="ChEBI" id="CHEBI:29108"/>
        <label>1</label>
    </ligand>
</feature>
<evidence type="ECO:0000256" key="5">
    <source>
        <dbReference type="ARBA" id="ARBA00022452"/>
    </source>
</evidence>
<dbReference type="Gene3D" id="2.40.230.10">
    <property type="entry name" value="Phospholipase A1"/>
    <property type="match status" value="1"/>
</dbReference>
<dbReference type="InterPro" id="IPR003187">
    <property type="entry name" value="PLipase_A1"/>
</dbReference>
<feature type="binding site" description="in dimeric form" evidence="16">
    <location>
        <position position="298"/>
    </location>
    <ligand>
        <name>Ca(2+)</name>
        <dbReference type="ChEBI" id="CHEBI:29108"/>
        <label>1</label>
    </ligand>
</feature>
<dbReference type="GO" id="GO:0004623">
    <property type="term" value="F:phospholipase A2 activity"/>
    <property type="evidence" value="ECO:0007669"/>
    <property type="project" value="UniProtKB-EC"/>
</dbReference>
<reference evidence="19" key="1">
    <citation type="submission" date="2015-06" db="EMBL/GenBank/DDBJ databases">
        <authorList>
            <person name="Lim Y.L."/>
            <person name="Ee R."/>
            <person name="Yong D."/>
            <person name="How K.Y."/>
            <person name="Yin W.F."/>
            <person name="Chan K.G."/>
        </authorList>
    </citation>
    <scope>NUCLEOTIDE SEQUENCE [LARGE SCALE GENOMIC DNA]</scope>
    <source>
        <strain evidence="19">DSM 25325</strain>
    </source>
</reference>
<evidence type="ECO:0000256" key="1">
    <source>
        <dbReference type="ARBA" id="ARBA00000111"/>
    </source>
</evidence>
<dbReference type="AlphaFoldDB" id="A0A0G3EQ58"/>
<accession>A0A0G3EQ58</accession>
<evidence type="ECO:0000256" key="13">
    <source>
        <dbReference type="ARBA" id="ARBA00023136"/>
    </source>
</evidence>
<keyword evidence="5" id="KW-1134">Transmembrane beta strand</keyword>
<evidence type="ECO:0000256" key="3">
    <source>
        <dbReference type="ARBA" id="ARBA00010525"/>
    </source>
</evidence>
<dbReference type="PANTHER" id="PTHR40457:SF1">
    <property type="entry name" value="PHOSPHOLIPASE A1"/>
    <property type="match status" value="1"/>
</dbReference>
<feature type="binding site" description="in dimeric form" evidence="16">
    <location>
        <position position="303"/>
    </location>
    <ligand>
        <name>Ca(2+)</name>
        <dbReference type="ChEBI" id="CHEBI:29108"/>
        <label>1</label>
    </ligand>
</feature>
<evidence type="ECO:0000256" key="8">
    <source>
        <dbReference type="ARBA" id="ARBA00022729"/>
    </source>
</evidence>
<evidence type="ECO:0000256" key="9">
    <source>
        <dbReference type="ARBA" id="ARBA00022801"/>
    </source>
</evidence>
<feature type="chain" id="PRO_5019612312" description="Phospholipase A1" evidence="17">
    <location>
        <begin position="34"/>
        <end position="430"/>
    </location>
</feature>